<dbReference type="Pfam" id="PF01067">
    <property type="entry name" value="Calpain_III"/>
    <property type="match status" value="1"/>
</dbReference>
<dbReference type="CDD" id="cd00044">
    <property type="entry name" value="CysPc"/>
    <property type="match status" value="1"/>
</dbReference>
<dbReference type="InterPro" id="IPR001300">
    <property type="entry name" value="Peptidase_C2_calpain_cat"/>
</dbReference>
<dbReference type="Gene3D" id="2.60.120.380">
    <property type="match status" value="1"/>
</dbReference>
<gene>
    <name evidence="7" type="ORF">ATANTOWER_003398</name>
</gene>
<dbReference type="PROSITE" id="PS50203">
    <property type="entry name" value="CALPAIN_CAT"/>
    <property type="match status" value="1"/>
</dbReference>
<feature type="active site" evidence="5">
    <location>
        <position position="297"/>
    </location>
</feature>
<dbReference type="SUPFAM" id="SSF54001">
    <property type="entry name" value="Cysteine proteinases"/>
    <property type="match status" value="1"/>
</dbReference>
<dbReference type="SMART" id="SM00720">
    <property type="entry name" value="calpain_III"/>
    <property type="match status" value="1"/>
</dbReference>
<organism evidence="7 8">
    <name type="scientific">Ataeniobius toweri</name>
    <dbReference type="NCBI Taxonomy" id="208326"/>
    <lineage>
        <taxon>Eukaryota</taxon>
        <taxon>Metazoa</taxon>
        <taxon>Chordata</taxon>
        <taxon>Craniata</taxon>
        <taxon>Vertebrata</taxon>
        <taxon>Euteleostomi</taxon>
        <taxon>Actinopterygii</taxon>
        <taxon>Neopterygii</taxon>
        <taxon>Teleostei</taxon>
        <taxon>Neoteleostei</taxon>
        <taxon>Acanthomorphata</taxon>
        <taxon>Ovalentaria</taxon>
        <taxon>Atherinomorphae</taxon>
        <taxon>Cyprinodontiformes</taxon>
        <taxon>Goodeidae</taxon>
        <taxon>Ataeniobius</taxon>
    </lineage>
</organism>
<dbReference type="InterPro" id="IPR000169">
    <property type="entry name" value="Pept_cys_AS"/>
</dbReference>
<dbReference type="InterPro" id="IPR022683">
    <property type="entry name" value="Calpain_III"/>
</dbReference>
<dbReference type="PRINTS" id="PR00704">
    <property type="entry name" value="CALPAIN"/>
</dbReference>
<dbReference type="Proteomes" id="UP001345963">
    <property type="component" value="Unassembled WGS sequence"/>
</dbReference>
<feature type="active site" evidence="5">
    <location>
        <position position="321"/>
    </location>
</feature>
<keyword evidence="3 5" id="KW-0378">Hydrolase</keyword>
<dbReference type="Gene3D" id="3.90.70.10">
    <property type="entry name" value="Cysteine proteinases"/>
    <property type="match status" value="1"/>
</dbReference>
<dbReference type="InterPro" id="IPR038765">
    <property type="entry name" value="Papain-like_cys_pep_sf"/>
</dbReference>
<dbReference type="Pfam" id="PF00648">
    <property type="entry name" value="Peptidase_C2"/>
    <property type="match status" value="1"/>
</dbReference>
<sequence>MYSTNLAFIGEWCRIQPAALHRLRLPHDSLVLQLLSNMASICVKTMHSAYESGEKGSPSNPLKFKDQDYEKLKNALLKKGQLFQDKEFPANLDSLGNLEEITEEQLEDVQWLRPRDLNPDAAFIVEGLSRFDFKQGNVGNCWFLSSIGSLTLCKSLLVEVVPQDQNFKDGYAGIFHFRFWRFGKWVDVVIDDLLPTHDRIPVSVSSRSGAEFWAPLLEKAYAKLCGSYGDMIAGLNPEAFKDFSGGVNMNYKLSKNQPDLFDVMKRAFQCNAMLGCGTFGGEKGKTFFEEFGLVDGHAFAVTGVEQVESRGRKVKLVRIWNPWGEREWIGDWSDKSALWSTVSSEVRANCLEVKDNGEFWMKMEDFCVYYEEMDICCKSPNFVDGDLESQWICSQTEDRWEEGISAGGSDSETSEFWTNPQYRLRLKEKKGGINVLLSLLQKPDEEHRSKVQYHPMGFFIYKVPPEAPEGQFPSSLFKSASPVSVCRFAETRELIESHSLQAGEYLIIPCTIESNMTASFIITTYSKEPVKMVRGHQ</sequence>
<dbReference type="PANTHER" id="PTHR10183">
    <property type="entry name" value="CALPAIN"/>
    <property type="match status" value="1"/>
</dbReference>
<keyword evidence="8" id="KW-1185">Reference proteome</keyword>
<protein>
    <recommendedName>
        <fullName evidence="6">Calpain catalytic domain-containing protein</fullName>
    </recommendedName>
</protein>
<dbReference type="InterPro" id="IPR022684">
    <property type="entry name" value="Calpain_cysteine_protease"/>
</dbReference>
<feature type="active site" evidence="5">
    <location>
        <position position="141"/>
    </location>
</feature>
<evidence type="ECO:0000256" key="2">
    <source>
        <dbReference type="ARBA" id="ARBA00022670"/>
    </source>
</evidence>
<dbReference type="EMBL" id="JAHUTI010030864">
    <property type="protein sequence ID" value="MED6242345.1"/>
    <property type="molecule type" value="Genomic_DNA"/>
</dbReference>
<dbReference type="PANTHER" id="PTHR10183:SF302">
    <property type="entry name" value="CALPAIN-14"/>
    <property type="match status" value="1"/>
</dbReference>
<evidence type="ECO:0000256" key="1">
    <source>
        <dbReference type="ARBA" id="ARBA00007623"/>
    </source>
</evidence>
<evidence type="ECO:0000256" key="4">
    <source>
        <dbReference type="ARBA" id="ARBA00022807"/>
    </source>
</evidence>
<dbReference type="InterPro" id="IPR022682">
    <property type="entry name" value="Calpain_domain_III"/>
</dbReference>
<evidence type="ECO:0000259" key="6">
    <source>
        <dbReference type="PROSITE" id="PS50203"/>
    </source>
</evidence>
<evidence type="ECO:0000256" key="3">
    <source>
        <dbReference type="ARBA" id="ARBA00022801"/>
    </source>
</evidence>
<dbReference type="PROSITE" id="PS00139">
    <property type="entry name" value="THIOL_PROTEASE_CYS"/>
    <property type="match status" value="1"/>
</dbReference>
<reference evidence="7 8" key="1">
    <citation type="submission" date="2021-07" db="EMBL/GenBank/DDBJ databases">
        <authorList>
            <person name="Palmer J.M."/>
        </authorList>
    </citation>
    <scope>NUCLEOTIDE SEQUENCE [LARGE SCALE GENOMIC DNA]</scope>
    <source>
        <strain evidence="7 8">AT_MEX2019</strain>
        <tissue evidence="7">Muscle</tissue>
    </source>
</reference>
<dbReference type="SUPFAM" id="SSF49758">
    <property type="entry name" value="Calpain large subunit, middle domain (domain III)"/>
    <property type="match status" value="1"/>
</dbReference>
<evidence type="ECO:0000256" key="5">
    <source>
        <dbReference type="PROSITE-ProRule" id="PRU00239"/>
    </source>
</evidence>
<dbReference type="InterPro" id="IPR036213">
    <property type="entry name" value="Calpain_III_sf"/>
</dbReference>
<accession>A0ABU7AWU8</accession>
<proteinExistence type="inferred from homology"/>
<dbReference type="SMART" id="SM00230">
    <property type="entry name" value="CysPc"/>
    <property type="match status" value="1"/>
</dbReference>
<comment type="similarity">
    <text evidence="1">Belongs to the peptidase C2 family.</text>
</comment>
<name>A0ABU7AWU8_9TELE</name>
<keyword evidence="4 5" id="KW-0788">Thiol protease</keyword>
<keyword evidence="2 5" id="KW-0645">Protease</keyword>
<feature type="domain" description="Calpain catalytic" evidence="6">
    <location>
        <begin position="82"/>
        <end position="379"/>
    </location>
</feature>
<evidence type="ECO:0000313" key="8">
    <source>
        <dbReference type="Proteomes" id="UP001345963"/>
    </source>
</evidence>
<comment type="caution">
    <text evidence="7">The sequence shown here is derived from an EMBL/GenBank/DDBJ whole genome shotgun (WGS) entry which is preliminary data.</text>
</comment>
<evidence type="ECO:0000313" key="7">
    <source>
        <dbReference type="EMBL" id="MED6242345.1"/>
    </source>
</evidence>